<dbReference type="RefSeq" id="WP_344724120.1">
    <property type="nucleotide sequence ID" value="NZ_BAAAUS010000024.1"/>
</dbReference>
<reference evidence="4" key="1">
    <citation type="journal article" date="2019" name="Int. J. Syst. Evol. Microbiol.">
        <title>The Global Catalogue of Microorganisms (GCM) 10K type strain sequencing project: providing services to taxonomists for standard genome sequencing and annotation.</title>
        <authorList>
            <consortium name="The Broad Institute Genomics Platform"/>
            <consortium name="The Broad Institute Genome Sequencing Center for Infectious Disease"/>
            <person name="Wu L."/>
            <person name="Ma J."/>
        </authorList>
    </citation>
    <scope>NUCLEOTIDE SEQUENCE [LARGE SCALE GENOMIC DNA]</scope>
    <source>
        <strain evidence="4">CCM 7043</strain>
    </source>
</reference>
<comment type="caution">
    <text evidence="3">The sequence shown here is derived from an EMBL/GenBank/DDBJ whole genome shotgun (WGS) entry which is preliminary data.</text>
</comment>
<proteinExistence type="predicted"/>
<keyword evidence="2" id="KW-0472">Membrane</keyword>
<evidence type="ECO:0008006" key="5">
    <source>
        <dbReference type="Google" id="ProtNLM"/>
    </source>
</evidence>
<feature type="compositionally biased region" description="Polar residues" evidence="1">
    <location>
        <begin position="1"/>
        <end position="11"/>
    </location>
</feature>
<keyword evidence="2" id="KW-1133">Transmembrane helix</keyword>
<evidence type="ECO:0000313" key="4">
    <source>
        <dbReference type="Proteomes" id="UP001597114"/>
    </source>
</evidence>
<feature type="compositionally biased region" description="Basic and acidic residues" evidence="1">
    <location>
        <begin position="13"/>
        <end position="22"/>
    </location>
</feature>
<feature type="transmembrane region" description="Helical" evidence="2">
    <location>
        <begin position="69"/>
        <end position="90"/>
    </location>
</feature>
<gene>
    <name evidence="3" type="ORF">ACFSJD_28845</name>
</gene>
<dbReference type="Proteomes" id="UP001597114">
    <property type="component" value="Unassembled WGS sequence"/>
</dbReference>
<sequence length="161" mass="16647">MTAVSWLSSTGEPEPREPEELARPWCGTANPMDRLVLLIGRGLSAALLLAVGGSHLLLWFVGYGSIPRIGVSFLANAAGALFLAAAMVAVRPRHVPLTAALGGLFIAGTLGALTLALTVGLFGFVDELTTPLVPTTLVLELAGVAVLTATAVVTTRILRVH</sequence>
<evidence type="ECO:0000256" key="2">
    <source>
        <dbReference type="SAM" id="Phobius"/>
    </source>
</evidence>
<feature type="transmembrane region" description="Helical" evidence="2">
    <location>
        <begin position="137"/>
        <end position="158"/>
    </location>
</feature>
<organism evidence="3 4">
    <name type="scientific">Pseudonocardia yunnanensis</name>
    <dbReference type="NCBI Taxonomy" id="58107"/>
    <lineage>
        <taxon>Bacteria</taxon>
        <taxon>Bacillati</taxon>
        <taxon>Actinomycetota</taxon>
        <taxon>Actinomycetes</taxon>
        <taxon>Pseudonocardiales</taxon>
        <taxon>Pseudonocardiaceae</taxon>
        <taxon>Pseudonocardia</taxon>
    </lineage>
</organism>
<protein>
    <recommendedName>
        <fullName evidence="5">Na+/H+ antiporter MnhB subunit-related protein domain-containing protein</fullName>
    </recommendedName>
</protein>
<feature type="transmembrane region" description="Helical" evidence="2">
    <location>
        <begin position="97"/>
        <end position="125"/>
    </location>
</feature>
<feature type="transmembrane region" description="Helical" evidence="2">
    <location>
        <begin position="42"/>
        <end position="63"/>
    </location>
</feature>
<evidence type="ECO:0000256" key="1">
    <source>
        <dbReference type="SAM" id="MobiDB-lite"/>
    </source>
</evidence>
<name>A0ABW4F148_9PSEU</name>
<evidence type="ECO:0000313" key="3">
    <source>
        <dbReference type="EMBL" id="MFD1521536.1"/>
    </source>
</evidence>
<keyword evidence="4" id="KW-1185">Reference proteome</keyword>
<keyword evidence="2" id="KW-0812">Transmembrane</keyword>
<feature type="region of interest" description="Disordered" evidence="1">
    <location>
        <begin position="1"/>
        <end position="23"/>
    </location>
</feature>
<dbReference type="EMBL" id="JBHUCO010000037">
    <property type="protein sequence ID" value="MFD1521536.1"/>
    <property type="molecule type" value="Genomic_DNA"/>
</dbReference>
<accession>A0ABW4F148</accession>